<dbReference type="EMBL" id="CDMZ01004355">
    <property type="protein sequence ID" value="CEM49505.1"/>
    <property type="molecule type" value="Genomic_DNA"/>
</dbReference>
<name>A0A0G4HY83_9ALVE</name>
<dbReference type="PRINTS" id="PR01415">
    <property type="entry name" value="ANKYRIN"/>
</dbReference>
<protein>
    <submittedName>
        <fullName evidence="5">Uncharacterized protein</fullName>
    </submittedName>
</protein>
<evidence type="ECO:0000256" key="4">
    <source>
        <dbReference type="SAM" id="MobiDB-lite"/>
    </source>
</evidence>
<feature type="compositionally biased region" description="Basic and acidic residues" evidence="4">
    <location>
        <begin position="431"/>
        <end position="446"/>
    </location>
</feature>
<accession>A0A0G4HY83</accession>
<dbReference type="AlphaFoldDB" id="A0A0G4HY83"/>
<dbReference type="PANTHER" id="PTHR24173:SF74">
    <property type="entry name" value="ANKYRIN REPEAT DOMAIN-CONTAINING PROTEIN 16"/>
    <property type="match status" value="1"/>
</dbReference>
<evidence type="ECO:0000313" key="5">
    <source>
        <dbReference type="EMBL" id="CEM49505.1"/>
    </source>
</evidence>
<organism evidence="5">
    <name type="scientific">Chromera velia CCMP2878</name>
    <dbReference type="NCBI Taxonomy" id="1169474"/>
    <lineage>
        <taxon>Eukaryota</taxon>
        <taxon>Sar</taxon>
        <taxon>Alveolata</taxon>
        <taxon>Colpodellida</taxon>
        <taxon>Chromeraceae</taxon>
        <taxon>Chromera</taxon>
    </lineage>
</organism>
<dbReference type="Pfam" id="PF12796">
    <property type="entry name" value="Ank_2"/>
    <property type="match status" value="1"/>
</dbReference>
<dbReference type="PANTHER" id="PTHR24173">
    <property type="entry name" value="ANKYRIN REPEAT CONTAINING"/>
    <property type="match status" value="1"/>
</dbReference>
<reference evidence="5" key="1">
    <citation type="submission" date="2014-11" db="EMBL/GenBank/DDBJ databases">
        <authorList>
            <person name="Otto D Thomas"/>
            <person name="Naeem Raeece"/>
        </authorList>
    </citation>
    <scope>NUCLEOTIDE SEQUENCE</scope>
</reference>
<sequence length="490" mass="53167">MVDLLLECGAEVNPPDLLGPSPLLAAVKSHQVGILKKLIDAGARLNYSAPHLKLYRSPLFVACVERCPEVISVTLDSGGDPSWADPAWYTPTLLAYQLNSDWLPRFLDAGAGSTFRQRWVLTDVLTCGILKGDLTCVTLLVARYPDLVFLPHKLWSLPLIQAARLGKLSILRFLLENGAPVDALAGHLGEAALHAAASEGYVECVEALLRAGADVDRKRRDGLTALHIACLEDRKQLAELLLDFGADANTYDLNSGETPLISTILARNEAMGLILLKKKEKGKLDPNMQDSGGRSALSFALYFGMLKCAQQLLVEGADVTLKDETGATPHDIMLDRLRKQGIQRRLCGTIERLKRNRDREIGQDKASQMRKEREKKRSGIRRETSGDLSSSDFTPMAPRGQWGSGCPCPLSIFSCSNGNGNVGGVQSRSGKQKDANSRPEGGRMFEEGARGGAVVFSESAGVGMDFRSSDFHSFRFQRETGGTPDGGTTA</sequence>
<dbReference type="SMART" id="SM00248">
    <property type="entry name" value="ANK"/>
    <property type="match status" value="6"/>
</dbReference>
<dbReference type="SUPFAM" id="SSF48403">
    <property type="entry name" value="Ankyrin repeat"/>
    <property type="match status" value="2"/>
</dbReference>
<dbReference type="InterPro" id="IPR002110">
    <property type="entry name" value="Ankyrin_rpt"/>
</dbReference>
<dbReference type="PROSITE" id="PS50088">
    <property type="entry name" value="ANK_REPEAT"/>
    <property type="match status" value="5"/>
</dbReference>
<evidence type="ECO:0000256" key="1">
    <source>
        <dbReference type="ARBA" id="ARBA00022737"/>
    </source>
</evidence>
<keyword evidence="1" id="KW-0677">Repeat</keyword>
<dbReference type="PROSITE" id="PS50297">
    <property type="entry name" value="ANK_REP_REGION"/>
    <property type="match status" value="2"/>
</dbReference>
<evidence type="ECO:0000256" key="2">
    <source>
        <dbReference type="ARBA" id="ARBA00023043"/>
    </source>
</evidence>
<feature type="repeat" description="ANK" evidence="3">
    <location>
        <begin position="292"/>
        <end position="324"/>
    </location>
</feature>
<evidence type="ECO:0000256" key="3">
    <source>
        <dbReference type="PROSITE-ProRule" id="PRU00023"/>
    </source>
</evidence>
<feature type="repeat" description="ANK" evidence="3">
    <location>
        <begin position="221"/>
        <end position="253"/>
    </location>
</feature>
<feature type="repeat" description="ANK" evidence="3">
    <location>
        <begin position="188"/>
        <end position="220"/>
    </location>
</feature>
<feature type="repeat" description="ANK" evidence="3">
    <location>
        <begin position="18"/>
        <end position="50"/>
    </location>
</feature>
<proteinExistence type="predicted"/>
<dbReference type="Gene3D" id="1.25.40.20">
    <property type="entry name" value="Ankyrin repeat-containing domain"/>
    <property type="match status" value="1"/>
</dbReference>
<feature type="compositionally biased region" description="Basic and acidic residues" evidence="4">
    <location>
        <begin position="358"/>
        <end position="385"/>
    </location>
</feature>
<feature type="region of interest" description="Disordered" evidence="4">
    <location>
        <begin position="423"/>
        <end position="446"/>
    </location>
</feature>
<dbReference type="VEuPathDB" id="CryptoDB:Cvel_9445"/>
<dbReference type="InterPro" id="IPR036770">
    <property type="entry name" value="Ankyrin_rpt-contain_sf"/>
</dbReference>
<feature type="region of interest" description="Disordered" evidence="4">
    <location>
        <begin position="358"/>
        <end position="398"/>
    </location>
</feature>
<feature type="repeat" description="ANK" evidence="3">
    <location>
        <begin position="158"/>
        <end position="186"/>
    </location>
</feature>
<keyword evidence="2 3" id="KW-0040">ANK repeat</keyword>
<gene>
    <name evidence="5" type="ORF">Cvel_9445</name>
</gene>
<dbReference type="PhylomeDB" id="A0A0G4HY83"/>